<reference evidence="2" key="1">
    <citation type="submission" date="2020-06" db="EMBL/GenBank/DDBJ databases">
        <authorList>
            <person name="Li T."/>
            <person name="Hu X."/>
            <person name="Zhang T."/>
            <person name="Song X."/>
            <person name="Zhang H."/>
            <person name="Dai N."/>
            <person name="Sheng W."/>
            <person name="Hou X."/>
            <person name="Wei L."/>
        </authorList>
    </citation>
    <scope>NUCLEOTIDE SEQUENCE</scope>
    <source>
        <strain evidence="2">KEN8</strain>
        <tissue evidence="2">Leaf</tissue>
    </source>
</reference>
<gene>
    <name evidence="2" type="ORF">Scaly_0254400</name>
</gene>
<evidence type="ECO:0000259" key="1">
    <source>
        <dbReference type="Pfam" id="PF07727"/>
    </source>
</evidence>
<dbReference type="AlphaFoldDB" id="A0AAW2S9C1"/>
<reference evidence="2" key="2">
    <citation type="journal article" date="2024" name="Plant">
        <title>Genomic evolution and insights into agronomic trait innovations of Sesamum species.</title>
        <authorList>
            <person name="Miao H."/>
            <person name="Wang L."/>
            <person name="Qu L."/>
            <person name="Liu H."/>
            <person name="Sun Y."/>
            <person name="Le M."/>
            <person name="Wang Q."/>
            <person name="Wei S."/>
            <person name="Zheng Y."/>
            <person name="Lin W."/>
            <person name="Duan Y."/>
            <person name="Cao H."/>
            <person name="Xiong S."/>
            <person name="Wang X."/>
            <person name="Wei L."/>
            <person name="Li C."/>
            <person name="Ma Q."/>
            <person name="Ju M."/>
            <person name="Zhao R."/>
            <person name="Li G."/>
            <person name="Mu C."/>
            <person name="Tian Q."/>
            <person name="Mei H."/>
            <person name="Zhang T."/>
            <person name="Gao T."/>
            <person name="Zhang H."/>
        </authorList>
    </citation>
    <scope>NUCLEOTIDE SEQUENCE</scope>
    <source>
        <strain evidence="2">KEN8</strain>
    </source>
</reference>
<dbReference type="Pfam" id="PF07727">
    <property type="entry name" value="RVT_2"/>
    <property type="match status" value="1"/>
</dbReference>
<accession>A0AAW2S9C1</accession>
<comment type="caution">
    <text evidence="2">The sequence shown here is derived from an EMBL/GenBank/DDBJ whole genome shotgun (WGS) entry which is preliminary data.</text>
</comment>
<name>A0AAW2S9C1_9LAMI</name>
<dbReference type="SUPFAM" id="SSF56672">
    <property type="entry name" value="DNA/RNA polymerases"/>
    <property type="match status" value="1"/>
</dbReference>
<dbReference type="PANTHER" id="PTHR34222">
    <property type="entry name" value="GAG_PRE-INTEGRS DOMAIN-CONTAINING PROTEIN"/>
    <property type="match status" value="1"/>
</dbReference>
<sequence>MLLRFKQRNGRHEYLEPINAILDGLEESYDHVRSQVLLMDPLPTIGKAYSMLLRVEKQREVHLGSSQDGGMNARFLNQERQGMSETGQSRRGQMDKKLQYCNHCKRNGHTRESCFKLTGYPEWYKNLMDQRKNAGGYTSKAYHVEVEGTSQRSVSVIESNLSDLVRLEIRRAMQEHTNTLEHDTNLVDLEDFEASNLPNKGNFDYRGTRYVFLGYARGCKSYKEPSSFAEAQQKEEWKQAMQLEVQALEKNGTWDLVKAPTDKKPTGCRWIYKLKLKPNGSIERYKARLVAKGYNQVGGEDYTDCFAHVAKAVTMRIFLAVVVSKGWPIHHLDVNKAFLHGSLKEDIYMDPPEGYQVKSGLGKLFGYKEVINWFLYIFGTCSHFLKNEKASNGYLLQDLGISLPKPIPLFCDNKAAVHIMANPVFHECTKHLKIDYHIVRDKFKEGFVIPTHISAKE</sequence>
<dbReference type="CDD" id="cd09272">
    <property type="entry name" value="RNase_HI_RT_Ty1"/>
    <property type="match status" value="1"/>
</dbReference>
<dbReference type="InterPro" id="IPR013103">
    <property type="entry name" value="RVT_2"/>
</dbReference>
<dbReference type="EMBL" id="JACGWM010000002">
    <property type="protein sequence ID" value="KAL0388973.1"/>
    <property type="molecule type" value="Genomic_DNA"/>
</dbReference>
<proteinExistence type="predicted"/>
<protein>
    <submittedName>
        <fullName evidence="2">Retrovirus-related Pol polyprotein from transposon RE2</fullName>
    </submittedName>
</protein>
<evidence type="ECO:0000313" key="2">
    <source>
        <dbReference type="EMBL" id="KAL0388973.1"/>
    </source>
</evidence>
<organism evidence="2">
    <name type="scientific">Sesamum calycinum</name>
    <dbReference type="NCBI Taxonomy" id="2727403"/>
    <lineage>
        <taxon>Eukaryota</taxon>
        <taxon>Viridiplantae</taxon>
        <taxon>Streptophyta</taxon>
        <taxon>Embryophyta</taxon>
        <taxon>Tracheophyta</taxon>
        <taxon>Spermatophyta</taxon>
        <taxon>Magnoliopsida</taxon>
        <taxon>eudicotyledons</taxon>
        <taxon>Gunneridae</taxon>
        <taxon>Pentapetalae</taxon>
        <taxon>asterids</taxon>
        <taxon>lamiids</taxon>
        <taxon>Lamiales</taxon>
        <taxon>Pedaliaceae</taxon>
        <taxon>Sesamum</taxon>
    </lineage>
</organism>
<dbReference type="PANTHER" id="PTHR34222:SF99">
    <property type="entry name" value="PROTEIN, PUTATIVE-RELATED"/>
    <property type="match status" value="1"/>
</dbReference>
<feature type="domain" description="Reverse transcriptase Ty1/copia-type" evidence="1">
    <location>
        <begin position="251"/>
        <end position="364"/>
    </location>
</feature>
<dbReference type="InterPro" id="IPR043502">
    <property type="entry name" value="DNA/RNA_pol_sf"/>
</dbReference>